<dbReference type="Pfam" id="PF03382">
    <property type="entry name" value="DUF285"/>
    <property type="match status" value="2"/>
</dbReference>
<feature type="chain" id="PRO_5047154823" evidence="1">
    <location>
        <begin position="21"/>
        <end position="973"/>
    </location>
</feature>
<reference evidence="2" key="1">
    <citation type="submission" date="2022-08" db="EMBL/GenBank/DDBJ databases">
        <title>Complete genome sequence of Mycoplasma cottewii type strain VIS.</title>
        <authorList>
            <person name="Spergser J."/>
        </authorList>
    </citation>
    <scope>NUCLEOTIDE SEQUENCE</scope>
    <source>
        <strain evidence="2">VIS</strain>
    </source>
</reference>
<proteinExistence type="predicted"/>
<sequence length="973" mass="112370">MKKMLSVLSSFLVGASAATATTVFFTRKYVFSKDLNQVIKLEDNKLKVDRASSLYVKNALLALDKEMYQTVLQNVNIIVTNNHKAIIIPSETTQDVLDNLTSLVGKEVMDKIRKITSFTKKLGIPHYRNFKIIDLEVSTNKIHLQEVLELRNFTIEKIGDKKVDDIVNILNDRLELTSQSEKLTETHIKKEDKKVIVTAGENHPLFSGDKIIFEPTNEESETRIDDSTTHSKQDVKQVFDQITQPVEVSNNSKEEFLRKISEELNKIGSDLQLNLNEIISIENNVAKIKISEENANYQGEVSIQINVIPPVVKPQLSSIVDQAFNSVEKVLEVDELDQTHTLSAVETLIKTKDSEFDKQQIEITRFENKEVDIKAKDNSKYTGTASFKIKIKKIGRLQDVITDEKISKMKITNNFNQSITKFLDELSSQNSNLDSNKIFISIDEQSETVTLTANEDSKYEGTVEISLTKYAILKVNDIWVRRIKDTFDVSKTFTDVKNAYESALKEELIDRIFRQINFDKAKQSNEKLKQDDGSQKNNGEFIVTYKDQEIKLDYGLVRDFEKESEKDHKYRYERIDGKMVPVECTQIGYFYEEATDTWRVKNFANTIKKVPINLPIRITNLKAAFQHNENDHIEGIQHWSTSNIVNMELLFAHTKKFNQDLNTWDVSNVKNMQDMFHDAKVFNGNISNWNTKSLENAQSMFKKTEAFNQDINTRKVQKEGEQEYTAWDTSNIKNMSSMFEEAKAFNTSISNWNTENVSLMNHMFRQASNFNQQVSHFNTSKVTDMKQMFDGAISFTDNKISSWDTSNVKDMDSMFRNALSFRADLSKWNTASIENKVVDVAREKKVVMRNINFARITTTKRDNPHIIQPLWDKRADYLTAKISNFGEAKLVESTINKDSNSVFVFDKLFNWTIAHKELKSIKIDDVEQVLTNETIDQVEINKLNFEFKTNKEYKIEIKYDYISDPVTITFKFQ</sequence>
<gene>
    <name evidence="2" type="ORF">NX779_00980</name>
</gene>
<dbReference type="NCBIfam" id="TIGR02167">
    <property type="entry name" value="Liste_lipo_26"/>
    <property type="match status" value="1"/>
</dbReference>
<evidence type="ECO:0000313" key="3">
    <source>
        <dbReference type="Proteomes" id="UP001059819"/>
    </source>
</evidence>
<dbReference type="EMBL" id="CP103424">
    <property type="protein sequence ID" value="UWD35206.1"/>
    <property type="molecule type" value="Genomic_DNA"/>
</dbReference>
<name>A0ABY5TYU9_9MOLU</name>
<organism evidence="2 3">
    <name type="scientific">Mycoplasma cottewii</name>
    <dbReference type="NCBI Taxonomy" id="51364"/>
    <lineage>
        <taxon>Bacteria</taxon>
        <taxon>Bacillati</taxon>
        <taxon>Mycoplasmatota</taxon>
        <taxon>Mollicutes</taxon>
        <taxon>Mycoplasmataceae</taxon>
        <taxon>Mycoplasma</taxon>
    </lineage>
</organism>
<dbReference type="InterPro" id="IPR011889">
    <property type="entry name" value="Liste_lipo_26"/>
</dbReference>
<dbReference type="RefSeq" id="WP_259430357.1">
    <property type="nucleotide sequence ID" value="NZ_CP103424.1"/>
</dbReference>
<dbReference type="Proteomes" id="UP001059819">
    <property type="component" value="Chromosome"/>
</dbReference>
<accession>A0ABY5TYU9</accession>
<protein>
    <submittedName>
        <fullName evidence="2">BspA family leucine-rich repeat surface protein</fullName>
    </submittedName>
</protein>
<feature type="signal peptide" evidence="1">
    <location>
        <begin position="1"/>
        <end position="20"/>
    </location>
</feature>
<dbReference type="InterPro" id="IPR005046">
    <property type="entry name" value="DUF285"/>
</dbReference>
<keyword evidence="3" id="KW-1185">Reference proteome</keyword>
<evidence type="ECO:0000256" key="1">
    <source>
        <dbReference type="SAM" id="SignalP"/>
    </source>
</evidence>
<evidence type="ECO:0000313" key="2">
    <source>
        <dbReference type="EMBL" id="UWD35206.1"/>
    </source>
</evidence>
<keyword evidence="1" id="KW-0732">Signal</keyword>